<evidence type="ECO:0000313" key="3">
    <source>
        <dbReference type="EMBL" id="SIT77411.1"/>
    </source>
</evidence>
<keyword evidence="1" id="KW-0472">Membrane</keyword>
<accession>A0A1R3WGS9</accession>
<reference evidence="3 4" key="1">
    <citation type="submission" date="2017-01" db="EMBL/GenBank/DDBJ databases">
        <authorList>
            <person name="Mah S.A."/>
            <person name="Swanson W.J."/>
            <person name="Moy G.W."/>
            <person name="Vacquier V.D."/>
        </authorList>
    </citation>
    <scope>NUCLEOTIDE SEQUENCE [LARGE SCALE GENOMIC DNA]</scope>
    <source>
        <strain evidence="3 4">DSM 21219</strain>
    </source>
</reference>
<feature type="chain" id="PRO_5012639126" evidence="2">
    <location>
        <begin position="17"/>
        <end position="276"/>
    </location>
</feature>
<dbReference type="STRING" id="515897.SAMN05421849_0735"/>
<evidence type="ECO:0000256" key="2">
    <source>
        <dbReference type="SAM" id="SignalP"/>
    </source>
</evidence>
<protein>
    <submittedName>
        <fullName evidence="3">MxaA protein</fullName>
    </submittedName>
</protein>
<feature type="signal peptide" evidence="2">
    <location>
        <begin position="1"/>
        <end position="16"/>
    </location>
</feature>
<sequence length="276" mass="31337">MKWLMVLALLPLPALAQPVIEAENPRHHGWWLGDELIQRLHVPLPEGVMIESASLPRPRAVDYWLDLREVTTRRTENGVDVTLRWQNFYAAMEPKLREVPPSPIRLSDGTETTLPGFEFVTSPIHPIMMRPGPDEMMPDPVYRLIDARPNRIGLALMALVFVLTLAVLAWHQAWWPFHARPARPFTRAARQMGRANDAGAQRRLLHRAFDAAFGRVLIGADLPRFLAARPEFRPLEDRLATFFHDSDAAFFGAGQQVTGEAPTLARDLSRIERGQR</sequence>
<dbReference type="Proteomes" id="UP000192455">
    <property type="component" value="Unassembled WGS sequence"/>
</dbReference>
<dbReference type="RefSeq" id="WP_076647505.1">
    <property type="nucleotide sequence ID" value="NZ_FTPS01000001.1"/>
</dbReference>
<keyword evidence="4" id="KW-1185">Reference proteome</keyword>
<dbReference type="EMBL" id="FTPS01000001">
    <property type="protein sequence ID" value="SIT77411.1"/>
    <property type="molecule type" value="Genomic_DNA"/>
</dbReference>
<feature type="transmembrane region" description="Helical" evidence="1">
    <location>
        <begin position="152"/>
        <end position="170"/>
    </location>
</feature>
<evidence type="ECO:0000256" key="1">
    <source>
        <dbReference type="SAM" id="Phobius"/>
    </source>
</evidence>
<dbReference type="AlphaFoldDB" id="A0A1R3WGS9"/>
<keyword evidence="1" id="KW-0812">Transmembrane</keyword>
<organism evidence="3 4">
    <name type="scientific">Pontibaca methylaminivorans</name>
    <dbReference type="NCBI Taxonomy" id="515897"/>
    <lineage>
        <taxon>Bacteria</taxon>
        <taxon>Pseudomonadati</taxon>
        <taxon>Pseudomonadota</taxon>
        <taxon>Alphaproteobacteria</taxon>
        <taxon>Rhodobacterales</taxon>
        <taxon>Roseobacteraceae</taxon>
        <taxon>Pontibaca</taxon>
    </lineage>
</organism>
<evidence type="ECO:0000313" key="4">
    <source>
        <dbReference type="Proteomes" id="UP000192455"/>
    </source>
</evidence>
<gene>
    <name evidence="3" type="ORF">SAMN05421849_0735</name>
</gene>
<keyword evidence="2" id="KW-0732">Signal</keyword>
<dbReference type="OrthoDB" id="5608210at2"/>
<name>A0A1R3WGS9_9RHOB</name>
<proteinExistence type="predicted"/>
<keyword evidence="1" id="KW-1133">Transmembrane helix</keyword>